<reference evidence="1 2" key="1">
    <citation type="submission" date="2017-12" db="EMBL/GenBank/DDBJ databases">
        <title>High-resolution comparative analysis of great ape genomes.</title>
        <authorList>
            <person name="Pollen A."/>
            <person name="Hastie A."/>
            <person name="Hormozdiari F."/>
            <person name="Dougherty M."/>
            <person name="Liu R."/>
            <person name="Chaisson M."/>
            <person name="Hoppe E."/>
            <person name="Hill C."/>
            <person name="Pang A."/>
            <person name="Hillier L."/>
            <person name="Baker C."/>
            <person name="Armstrong J."/>
            <person name="Shendure J."/>
            <person name="Paten B."/>
            <person name="Wilson R."/>
            <person name="Chao H."/>
            <person name="Schneider V."/>
            <person name="Ventura M."/>
            <person name="Kronenberg Z."/>
            <person name="Murali S."/>
            <person name="Gordon D."/>
            <person name="Cantsilieris S."/>
            <person name="Munson K."/>
            <person name="Nelson B."/>
            <person name="Raja A."/>
            <person name="Underwood J."/>
            <person name="Diekhans M."/>
            <person name="Fiddes I."/>
            <person name="Haussler D."/>
            <person name="Eichler E."/>
        </authorList>
    </citation>
    <scope>NUCLEOTIDE SEQUENCE [LARGE SCALE GENOMIC DNA]</scope>
    <source>
        <strain evidence="1">Yerkes chimp pedigree #C0471</strain>
    </source>
</reference>
<evidence type="ECO:0000313" key="1">
    <source>
        <dbReference type="EMBL" id="PNI51519.1"/>
    </source>
</evidence>
<accession>A0A2J8LWD4</accession>
<feature type="non-terminal residue" evidence="1">
    <location>
        <position position="1"/>
    </location>
</feature>
<sequence length="64" mass="6956">EVEGWAEAVEPEEMLDVKMEDIKVCPGCAGATPSRSLGFTWGAPLGLTQPPLRSCALQLNYRVH</sequence>
<proteinExistence type="predicted"/>
<evidence type="ECO:0000313" key="2">
    <source>
        <dbReference type="Proteomes" id="UP000236370"/>
    </source>
</evidence>
<organism evidence="1 2">
    <name type="scientific">Pan troglodytes</name>
    <name type="common">Chimpanzee</name>
    <dbReference type="NCBI Taxonomy" id="9598"/>
    <lineage>
        <taxon>Eukaryota</taxon>
        <taxon>Metazoa</taxon>
        <taxon>Chordata</taxon>
        <taxon>Craniata</taxon>
        <taxon>Vertebrata</taxon>
        <taxon>Euteleostomi</taxon>
        <taxon>Mammalia</taxon>
        <taxon>Eutheria</taxon>
        <taxon>Euarchontoglires</taxon>
        <taxon>Primates</taxon>
        <taxon>Haplorrhini</taxon>
        <taxon>Catarrhini</taxon>
        <taxon>Hominidae</taxon>
        <taxon>Pan</taxon>
    </lineage>
</organism>
<dbReference type="Proteomes" id="UP000236370">
    <property type="component" value="Unassembled WGS sequence"/>
</dbReference>
<name>A0A2J8LWD4_PANTR</name>
<gene>
    <name evidence="1" type="ORF">CK820_G0026507</name>
</gene>
<comment type="caution">
    <text evidence="1">The sequence shown here is derived from an EMBL/GenBank/DDBJ whole genome shotgun (WGS) entry which is preliminary data.</text>
</comment>
<dbReference type="EMBL" id="NBAG03000278">
    <property type="protein sequence ID" value="PNI51519.1"/>
    <property type="molecule type" value="Genomic_DNA"/>
</dbReference>
<protein>
    <submittedName>
        <fullName evidence="1">TMED1 isoform 7</fullName>
    </submittedName>
</protein>
<dbReference type="AlphaFoldDB" id="A0A2J8LWD4"/>